<protein>
    <recommendedName>
        <fullName evidence="4">PE family protein</fullName>
    </recommendedName>
</protein>
<comment type="caution">
    <text evidence="2">The sequence shown here is derived from an EMBL/GenBank/DDBJ whole genome shotgun (WGS) entry which is preliminary data.</text>
</comment>
<dbReference type="AlphaFoldDB" id="A0A852W3Y9"/>
<evidence type="ECO:0000313" key="3">
    <source>
        <dbReference type="Proteomes" id="UP000549695"/>
    </source>
</evidence>
<sequence length="121" mass="12713">MIRPSAPEADVPDIHPDLRVDPSAPAGAAEALDRAASRLADALRTLDADARRVEPWLGDPASAEAAARYAVHAADGPDAAIGRLRTLHAELLRARDAAGAIGRAYTRTEESTTDAVNRGVR</sequence>
<evidence type="ECO:0000313" key="2">
    <source>
        <dbReference type="EMBL" id="NYG03693.1"/>
    </source>
</evidence>
<accession>A0A852W3Y9</accession>
<name>A0A852W3Y9_PSEA5</name>
<dbReference type="EMBL" id="JACCCZ010000001">
    <property type="protein sequence ID" value="NYG03693.1"/>
    <property type="molecule type" value="Genomic_DNA"/>
</dbReference>
<dbReference type="RefSeq" id="WP_179761859.1">
    <property type="nucleotide sequence ID" value="NZ_BAAAJZ010000003.1"/>
</dbReference>
<keyword evidence="3" id="KW-1185">Reference proteome</keyword>
<evidence type="ECO:0008006" key="4">
    <source>
        <dbReference type="Google" id="ProtNLM"/>
    </source>
</evidence>
<dbReference type="Proteomes" id="UP000549695">
    <property type="component" value="Unassembled WGS sequence"/>
</dbReference>
<organism evidence="2 3">
    <name type="scientific">Pseudonocardia alni</name>
    <name type="common">Amycolata alni</name>
    <dbReference type="NCBI Taxonomy" id="33907"/>
    <lineage>
        <taxon>Bacteria</taxon>
        <taxon>Bacillati</taxon>
        <taxon>Actinomycetota</taxon>
        <taxon>Actinomycetes</taxon>
        <taxon>Pseudonocardiales</taxon>
        <taxon>Pseudonocardiaceae</taxon>
        <taxon>Pseudonocardia</taxon>
    </lineage>
</organism>
<gene>
    <name evidence="2" type="ORF">HDA37_003978</name>
</gene>
<feature type="region of interest" description="Disordered" evidence="1">
    <location>
        <begin position="1"/>
        <end position="26"/>
    </location>
</feature>
<proteinExistence type="predicted"/>
<evidence type="ECO:0000256" key="1">
    <source>
        <dbReference type="SAM" id="MobiDB-lite"/>
    </source>
</evidence>
<reference evidence="2 3" key="1">
    <citation type="submission" date="2020-07" db="EMBL/GenBank/DDBJ databases">
        <title>Sequencing the genomes of 1000 actinobacteria strains.</title>
        <authorList>
            <person name="Klenk H.-P."/>
        </authorList>
    </citation>
    <scope>NUCLEOTIDE SEQUENCE [LARGE SCALE GENOMIC DNA]</scope>
    <source>
        <strain evidence="2 3">DSM 44749</strain>
    </source>
</reference>
<dbReference type="GeneID" id="98053678"/>